<dbReference type="InterPro" id="IPR002347">
    <property type="entry name" value="SDR_fam"/>
</dbReference>
<keyword evidence="4" id="KW-1185">Reference proteome</keyword>
<comment type="similarity">
    <text evidence="1">Belongs to the short-chain dehydrogenases/reductases (SDR) family.</text>
</comment>
<evidence type="ECO:0000313" key="3">
    <source>
        <dbReference type="EMBL" id="RCH91579.1"/>
    </source>
</evidence>
<proteinExistence type="inferred from homology"/>
<evidence type="ECO:0000256" key="2">
    <source>
        <dbReference type="ARBA" id="ARBA00023002"/>
    </source>
</evidence>
<dbReference type="STRING" id="4846.A0A367JNZ2"/>
<accession>A0A367JNZ2</accession>
<comment type="caution">
    <text evidence="3">The sequence shown here is derived from an EMBL/GenBank/DDBJ whole genome shotgun (WGS) entry which is preliminary data.</text>
</comment>
<dbReference type="InterPro" id="IPR036291">
    <property type="entry name" value="NAD(P)-bd_dom_sf"/>
</dbReference>
<dbReference type="AlphaFoldDB" id="A0A367JNZ2"/>
<dbReference type="Pfam" id="PF00106">
    <property type="entry name" value="adh_short"/>
    <property type="match status" value="1"/>
</dbReference>
<evidence type="ECO:0008006" key="5">
    <source>
        <dbReference type="Google" id="ProtNLM"/>
    </source>
</evidence>
<dbReference type="OrthoDB" id="191139at2759"/>
<dbReference type="PANTHER" id="PTHR24320">
    <property type="entry name" value="RETINOL DEHYDROGENASE"/>
    <property type="match status" value="1"/>
</dbReference>
<dbReference type="Proteomes" id="UP000253551">
    <property type="component" value="Unassembled WGS sequence"/>
</dbReference>
<dbReference type="PRINTS" id="PR00081">
    <property type="entry name" value="GDHRDH"/>
</dbReference>
<dbReference type="PANTHER" id="PTHR24320:SF148">
    <property type="entry name" value="NAD(P)-BINDING ROSSMANN-FOLD SUPERFAMILY PROTEIN"/>
    <property type="match status" value="1"/>
</dbReference>
<dbReference type="Gene3D" id="3.40.50.720">
    <property type="entry name" value="NAD(P)-binding Rossmann-like Domain"/>
    <property type="match status" value="1"/>
</dbReference>
<dbReference type="GO" id="GO:0016491">
    <property type="term" value="F:oxidoreductase activity"/>
    <property type="evidence" value="ECO:0007669"/>
    <property type="project" value="UniProtKB-KW"/>
</dbReference>
<dbReference type="SUPFAM" id="SSF51735">
    <property type="entry name" value="NAD(P)-binding Rossmann-fold domains"/>
    <property type="match status" value="1"/>
</dbReference>
<name>A0A367JNZ2_RHIST</name>
<sequence>MRTEINKTTSAEDIIKIYNTDLSGKVAIVTGANSGIGLETARVLALAGAKVIVPCRTLEKATQAISNIQKNVPHSVDLVPMQIDLSDLATIKTFVDQFLQLNLPLNLLINNAGVMGCPKTMTKDGFEIQFGVNHLGHFYLTTLLLDKLKASESSRVVVLSSSGNRQFCSPEGIDFDNLNGEKIYRPCLAYGQSKLCNILFAKELQRRLDAEGADVIVTSVHPGAVKSNLGRHFGLSGIWDFVRSTSDVGSMVRELVVWKYESVGASTSIYCAVSPDVIKGEFYADNEVNRTYLNGSADNADMAKQLWKVSEHMVQQVMK</sequence>
<organism evidence="3 4">
    <name type="scientific">Rhizopus stolonifer</name>
    <name type="common">Rhizopus nigricans</name>
    <dbReference type="NCBI Taxonomy" id="4846"/>
    <lineage>
        <taxon>Eukaryota</taxon>
        <taxon>Fungi</taxon>
        <taxon>Fungi incertae sedis</taxon>
        <taxon>Mucoromycota</taxon>
        <taxon>Mucoromycotina</taxon>
        <taxon>Mucoromycetes</taxon>
        <taxon>Mucorales</taxon>
        <taxon>Mucorineae</taxon>
        <taxon>Rhizopodaceae</taxon>
        <taxon>Rhizopus</taxon>
    </lineage>
</organism>
<evidence type="ECO:0000256" key="1">
    <source>
        <dbReference type="ARBA" id="ARBA00006484"/>
    </source>
</evidence>
<reference evidence="3 4" key="1">
    <citation type="journal article" date="2018" name="G3 (Bethesda)">
        <title>Phylogenetic and Phylogenomic Definition of Rhizopus Species.</title>
        <authorList>
            <person name="Gryganskyi A.P."/>
            <person name="Golan J."/>
            <person name="Dolatabadi S."/>
            <person name="Mondo S."/>
            <person name="Robb S."/>
            <person name="Idnurm A."/>
            <person name="Muszewska A."/>
            <person name="Steczkiewicz K."/>
            <person name="Masonjones S."/>
            <person name="Liao H.L."/>
            <person name="Gajdeczka M.T."/>
            <person name="Anike F."/>
            <person name="Vuek A."/>
            <person name="Anishchenko I.M."/>
            <person name="Voigt K."/>
            <person name="de Hoog G.S."/>
            <person name="Smith M.E."/>
            <person name="Heitman J."/>
            <person name="Vilgalys R."/>
            <person name="Stajich J.E."/>
        </authorList>
    </citation>
    <scope>NUCLEOTIDE SEQUENCE [LARGE SCALE GENOMIC DNA]</scope>
    <source>
        <strain evidence="3 4">LSU 92-RS-03</strain>
    </source>
</reference>
<gene>
    <name evidence="3" type="ORF">CU098_009571</name>
</gene>
<keyword evidence="2" id="KW-0560">Oxidoreductase</keyword>
<evidence type="ECO:0000313" key="4">
    <source>
        <dbReference type="Proteomes" id="UP000253551"/>
    </source>
</evidence>
<dbReference type="EMBL" id="PJQM01002971">
    <property type="protein sequence ID" value="RCH91579.1"/>
    <property type="molecule type" value="Genomic_DNA"/>
</dbReference>
<protein>
    <recommendedName>
        <fullName evidence="5">WW domain-containing oxidoreductase</fullName>
    </recommendedName>
</protein>